<comment type="caution">
    <text evidence="2">The sequence shown here is derived from an EMBL/GenBank/DDBJ whole genome shotgun (WGS) entry which is preliminary data.</text>
</comment>
<dbReference type="GO" id="GO:0032259">
    <property type="term" value="P:methylation"/>
    <property type="evidence" value="ECO:0007669"/>
    <property type="project" value="UniProtKB-KW"/>
</dbReference>
<keyword evidence="2" id="KW-0808">Transferase</keyword>
<dbReference type="SUPFAM" id="SSF53335">
    <property type="entry name" value="S-adenosyl-L-methionine-dependent methyltransferases"/>
    <property type="match status" value="1"/>
</dbReference>
<dbReference type="PANTHER" id="PTHR42912:SF93">
    <property type="entry name" value="N6-ADENOSINE-METHYLTRANSFERASE TMT1A"/>
    <property type="match status" value="1"/>
</dbReference>
<dbReference type="PATRIC" id="fig|505345.7.peg.1174"/>
<sequence>MASAARWNHYSKIYNFFLQAADNMRQSQFALLDQQQIWHHSPLNIYIAGAGTGLDLPYLATRLKPNSQITLIDFSADMLAKADKLIQQQQYPWQITTKVGRAEQSELADQSCDLVLLHLVLAVTSTPQELLTEIVRVLKPNGIISLWDKFLPDGQQASFCRKSIDKITTALGTTINLRLQDLIAPLPLTIEQHQFCHWGLMQQVVLRKTNP</sequence>
<dbReference type="InterPro" id="IPR050508">
    <property type="entry name" value="Methyltransf_Superfamily"/>
</dbReference>
<dbReference type="AlphaFoldDB" id="A0A1A7NR81"/>
<organism evidence="2 3">
    <name type="scientific">Gallibacterium genomosp. 3</name>
    <dbReference type="NCBI Taxonomy" id="505345"/>
    <lineage>
        <taxon>Bacteria</taxon>
        <taxon>Pseudomonadati</taxon>
        <taxon>Pseudomonadota</taxon>
        <taxon>Gammaproteobacteria</taxon>
        <taxon>Pasteurellales</taxon>
        <taxon>Pasteurellaceae</taxon>
        <taxon>Gallibacterium</taxon>
    </lineage>
</organism>
<dbReference type="RefSeq" id="WP_065239300.1">
    <property type="nucleotide sequence ID" value="NZ_JTJM01000025.1"/>
</dbReference>
<dbReference type="InterPro" id="IPR029063">
    <property type="entry name" value="SAM-dependent_MTases_sf"/>
</dbReference>
<accession>A0A1A7NR81</accession>
<keyword evidence="3" id="KW-1185">Reference proteome</keyword>
<dbReference type="CDD" id="cd02440">
    <property type="entry name" value="AdoMet_MTases"/>
    <property type="match status" value="1"/>
</dbReference>
<dbReference type="OrthoDB" id="323463at2"/>
<evidence type="ECO:0000313" key="3">
    <source>
        <dbReference type="Proteomes" id="UP000243558"/>
    </source>
</evidence>
<name>A0A1A7NR81_9PAST</name>
<protein>
    <submittedName>
        <fullName evidence="2">Methyltransferase</fullName>
    </submittedName>
</protein>
<feature type="domain" description="Methyltransferase type 11" evidence="1">
    <location>
        <begin position="48"/>
        <end position="145"/>
    </location>
</feature>
<proteinExistence type="predicted"/>
<reference evidence="2 3" key="1">
    <citation type="submission" date="2014-11" db="EMBL/GenBank/DDBJ databases">
        <title>Pan-genome of Gallibacterium spp.</title>
        <authorList>
            <person name="Kudirkiene E."/>
            <person name="Bojesen A.M."/>
        </authorList>
    </citation>
    <scope>NUCLEOTIDE SEQUENCE [LARGE SCALE GENOMIC DNA]</scope>
    <source>
        <strain evidence="2 3">F151</strain>
    </source>
</reference>
<dbReference type="Proteomes" id="UP000243558">
    <property type="component" value="Unassembled WGS sequence"/>
</dbReference>
<keyword evidence="2" id="KW-0489">Methyltransferase</keyword>
<evidence type="ECO:0000313" key="2">
    <source>
        <dbReference type="EMBL" id="OBW92031.1"/>
    </source>
</evidence>
<evidence type="ECO:0000259" key="1">
    <source>
        <dbReference type="Pfam" id="PF08241"/>
    </source>
</evidence>
<dbReference type="PANTHER" id="PTHR42912">
    <property type="entry name" value="METHYLTRANSFERASE"/>
    <property type="match status" value="1"/>
</dbReference>
<dbReference type="InterPro" id="IPR013216">
    <property type="entry name" value="Methyltransf_11"/>
</dbReference>
<gene>
    <name evidence="2" type="ORF">QV01_05935</name>
</gene>
<dbReference type="Pfam" id="PF08241">
    <property type="entry name" value="Methyltransf_11"/>
    <property type="match status" value="1"/>
</dbReference>
<dbReference type="GO" id="GO:0008757">
    <property type="term" value="F:S-adenosylmethionine-dependent methyltransferase activity"/>
    <property type="evidence" value="ECO:0007669"/>
    <property type="project" value="InterPro"/>
</dbReference>
<dbReference type="Gene3D" id="3.40.50.150">
    <property type="entry name" value="Vaccinia Virus protein VP39"/>
    <property type="match status" value="1"/>
</dbReference>
<dbReference type="EMBL" id="JTJM01000025">
    <property type="protein sequence ID" value="OBW92031.1"/>
    <property type="molecule type" value="Genomic_DNA"/>
</dbReference>